<proteinExistence type="predicted"/>
<name>A0ACA9RS21_9GLOM</name>
<keyword evidence="2" id="KW-1185">Reference proteome</keyword>
<dbReference type="EMBL" id="CAJVQC010066722">
    <property type="protein sequence ID" value="CAG8806655.1"/>
    <property type="molecule type" value="Genomic_DNA"/>
</dbReference>
<reference evidence="1" key="1">
    <citation type="submission" date="2021-06" db="EMBL/GenBank/DDBJ databases">
        <authorList>
            <person name="Kallberg Y."/>
            <person name="Tangrot J."/>
            <person name="Rosling A."/>
        </authorList>
    </citation>
    <scope>NUCLEOTIDE SEQUENCE</scope>
    <source>
        <strain evidence="1">MA461A</strain>
    </source>
</reference>
<organism evidence="1 2">
    <name type="scientific">Racocetra persica</name>
    <dbReference type="NCBI Taxonomy" id="160502"/>
    <lineage>
        <taxon>Eukaryota</taxon>
        <taxon>Fungi</taxon>
        <taxon>Fungi incertae sedis</taxon>
        <taxon>Mucoromycota</taxon>
        <taxon>Glomeromycotina</taxon>
        <taxon>Glomeromycetes</taxon>
        <taxon>Diversisporales</taxon>
        <taxon>Gigasporaceae</taxon>
        <taxon>Racocetra</taxon>
    </lineage>
</organism>
<accession>A0ACA9RS21</accession>
<evidence type="ECO:0000313" key="2">
    <source>
        <dbReference type="Proteomes" id="UP000789920"/>
    </source>
</evidence>
<sequence length="134" mass="15400">PYKENILIYYHMLILIDSELLDPFCYSSRMTIHLPEKDVKATATATTQRVEVIKQTNSSTPENLPSRYTSYDDPRHSLLIDTSSREECEGNRNRNHPKSGSYQANKLQKKTNGFALKINKLQLPSIKRLRICGT</sequence>
<gene>
    <name evidence="1" type="ORF">RPERSI_LOCUS22208</name>
</gene>
<evidence type="ECO:0000313" key="1">
    <source>
        <dbReference type="EMBL" id="CAG8806655.1"/>
    </source>
</evidence>
<dbReference type="Proteomes" id="UP000789920">
    <property type="component" value="Unassembled WGS sequence"/>
</dbReference>
<feature type="non-terminal residue" evidence="1">
    <location>
        <position position="1"/>
    </location>
</feature>
<feature type="non-terminal residue" evidence="1">
    <location>
        <position position="134"/>
    </location>
</feature>
<protein>
    <submittedName>
        <fullName evidence="1">19937_t:CDS:1</fullName>
    </submittedName>
</protein>
<comment type="caution">
    <text evidence="1">The sequence shown here is derived from an EMBL/GenBank/DDBJ whole genome shotgun (WGS) entry which is preliminary data.</text>
</comment>